<sequence length="1046" mass="117778">MLNLVAGRTGSGKSGKCITEFNAYIQRSGAADAYAYFFVPEQYTMLTERRLLDYQKAEGFKIQGLIGHEVLNFKRFSYRILSTYGGDATEPLCECGKIMMLTSALENLSGKLKYFSGLSERPGEIARLLSLLEEFGKYDVTWKLLGGLETGDVYLDRKLRDLGLILQEYQAMKKDRFTDENDVFERMLNHIRKNEFFRGRSVWIDSFTGFTSKEFELITLMLRQCRKVTVTLCTDLRGEPAFECTDNTFRRLKDLAERNGIPCSVVNLSADPESNRSKYGNSSLFYLEQALPTLRGAAEKRSAQQITLAECHGPYDEVVRCARQIRRLHDTGSAEYRHIAVALRNVEGYDVMIKAVFKKYGIPFYIDDKKMLDNNPLIKTILGILSILADDWQIKDVLECLKSGILNFGADSDRMENYILKKGLRGRRRWKKESEEFCALFFSELDALTASFSNCKTIKEVCVAFSLFFSKWEFRQTMEALSEDLRDSSQPELSEEYSRIWNIVMEVIEQVVLFLGGLPMHGAADAAGKLLRLLSAGFSQYKIGFLPSSIDSVQIMNIERSRSGEVKALFLLGANEGILPSHFADDGILRDQERELLKKHRVELADDSGAKASKENYYIYAALSLPSDFLEISWPLEDISGKEMKPSPVILRKIRNVFPHISICRQPQAERHLSEKSPDTAVRIAGQTNLDLLKLKGVFHTTVSRIESYYKCPFSYLLSYGLRLRPREEAALELYDLGTVLHEIVNEASDHLFLLPRGAADLAQCREIVEGVYETVAAKMRFADTELSGRETHALERIKKYAAAAFFHVKKQLDAGSFSVCGFEVPFDDTDHSILRPIVLKPSAETPFLEKISVTGRIDRYDIMEENGKKYVRVIDYKSAPVTLSDREIQAGIKLQLLTYLNAVLDSYPKGTAYPGGALYFKFGDDITTVKSHLSCAPAKDSEKQFAMNGFVLDDRCVLDGMTGGSETGVIGGRRLSGGGLSFAGSKMLKSEEEFQTMREWAYANIQNAAAQIAEGNYPIAPSPYADPPPCRYCNMRPICANCADS</sequence>
<feature type="domain" description="UvrD-like helicase C-terminal" evidence="10">
    <location>
        <begin position="274"/>
        <end position="563"/>
    </location>
</feature>
<keyword evidence="6" id="KW-0269">Exonuclease</keyword>
<dbReference type="GO" id="GO:0004386">
    <property type="term" value="F:helicase activity"/>
    <property type="evidence" value="ECO:0007669"/>
    <property type="project" value="UniProtKB-KW"/>
</dbReference>
<dbReference type="InterPro" id="IPR049035">
    <property type="entry name" value="ADDB_N"/>
</dbReference>
<keyword evidence="7" id="KW-0067">ATP-binding</keyword>
<protein>
    <submittedName>
        <fullName evidence="11">Exodeoxyribonuclease V subunit gamma</fullName>
    </submittedName>
</protein>
<dbReference type="GO" id="GO:0006281">
    <property type="term" value="P:DNA repair"/>
    <property type="evidence" value="ECO:0007669"/>
    <property type="project" value="UniProtKB-KW"/>
</dbReference>
<keyword evidence="3" id="KW-0227">DNA damage</keyword>
<dbReference type="Gene3D" id="3.40.50.300">
    <property type="entry name" value="P-loop containing nucleotide triphosphate hydrolases"/>
    <property type="match status" value="4"/>
</dbReference>
<dbReference type="PANTHER" id="PTHR30591">
    <property type="entry name" value="RECBCD ENZYME SUBUNIT RECC"/>
    <property type="match status" value="1"/>
</dbReference>
<accession>A0A9D1IAQ7</accession>
<organism evidence="11 12">
    <name type="scientific">Candidatus Egerieisoma faecipullorum</name>
    <dbReference type="NCBI Taxonomy" id="2840963"/>
    <lineage>
        <taxon>Bacteria</taxon>
        <taxon>Bacillati</taxon>
        <taxon>Bacillota</taxon>
        <taxon>Clostridia</taxon>
        <taxon>Eubacteriales</taxon>
        <taxon>Clostridiaceae</taxon>
        <taxon>Clostridiaceae incertae sedis</taxon>
        <taxon>Candidatus Egerieisoma</taxon>
    </lineage>
</organism>
<keyword evidence="1" id="KW-0540">Nuclease</keyword>
<evidence type="ECO:0000256" key="8">
    <source>
        <dbReference type="ARBA" id="ARBA00023125"/>
    </source>
</evidence>
<dbReference type="InterPro" id="IPR027417">
    <property type="entry name" value="P-loop_NTPase"/>
</dbReference>
<dbReference type="InterPro" id="IPR011604">
    <property type="entry name" value="PDDEXK-like_dom_sf"/>
</dbReference>
<keyword evidence="8" id="KW-0238">DNA-binding</keyword>
<dbReference type="PANTHER" id="PTHR30591:SF1">
    <property type="entry name" value="RECBCD ENZYME SUBUNIT RECC"/>
    <property type="match status" value="1"/>
</dbReference>
<dbReference type="Pfam" id="PF12705">
    <property type="entry name" value="PDDEXK_1"/>
    <property type="match status" value="1"/>
</dbReference>
<evidence type="ECO:0000256" key="1">
    <source>
        <dbReference type="ARBA" id="ARBA00022722"/>
    </source>
</evidence>
<dbReference type="GO" id="GO:0005524">
    <property type="term" value="F:ATP binding"/>
    <property type="evidence" value="ECO:0007669"/>
    <property type="project" value="UniProtKB-KW"/>
</dbReference>
<keyword evidence="2" id="KW-0547">Nucleotide-binding</keyword>
<evidence type="ECO:0000256" key="7">
    <source>
        <dbReference type="ARBA" id="ARBA00022840"/>
    </source>
</evidence>
<evidence type="ECO:0000256" key="3">
    <source>
        <dbReference type="ARBA" id="ARBA00022763"/>
    </source>
</evidence>
<reference evidence="11" key="2">
    <citation type="journal article" date="2021" name="PeerJ">
        <title>Extensive microbial diversity within the chicken gut microbiome revealed by metagenomics and culture.</title>
        <authorList>
            <person name="Gilroy R."/>
            <person name="Ravi A."/>
            <person name="Getino M."/>
            <person name="Pursley I."/>
            <person name="Horton D.L."/>
            <person name="Alikhan N.F."/>
            <person name="Baker D."/>
            <person name="Gharbi K."/>
            <person name="Hall N."/>
            <person name="Watson M."/>
            <person name="Adriaenssens E.M."/>
            <person name="Foster-Nyarko E."/>
            <person name="Jarju S."/>
            <person name="Secka A."/>
            <person name="Antonio M."/>
            <person name="Oren A."/>
            <person name="Chaudhuri R.R."/>
            <person name="La Ragione R."/>
            <person name="Hildebrand F."/>
            <person name="Pallen M.J."/>
        </authorList>
    </citation>
    <scope>NUCLEOTIDE SEQUENCE</scope>
    <source>
        <strain evidence="11">CHK195-4489</strain>
    </source>
</reference>
<dbReference type="Pfam" id="PF21445">
    <property type="entry name" value="ADDB_N"/>
    <property type="match status" value="1"/>
</dbReference>
<comment type="caution">
    <text evidence="11">The sequence shown here is derived from an EMBL/GenBank/DDBJ whole genome shotgun (WGS) entry which is preliminary data.</text>
</comment>
<name>A0A9D1IAQ7_9CLOT</name>
<dbReference type="PROSITE" id="PS51217">
    <property type="entry name" value="UVRD_HELICASE_CTER"/>
    <property type="match status" value="1"/>
</dbReference>
<dbReference type="AlphaFoldDB" id="A0A9D1IAQ7"/>
<dbReference type="GO" id="GO:0006310">
    <property type="term" value="P:DNA recombination"/>
    <property type="evidence" value="ECO:0007669"/>
    <property type="project" value="TreeGrafter"/>
</dbReference>
<dbReference type="InterPro" id="IPR038726">
    <property type="entry name" value="PDDEXK_AddAB-type"/>
</dbReference>
<dbReference type="Proteomes" id="UP000824089">
    <property type="component" value="Unassembled WGS sequence"/>
</dbReference>
<reference evidence="11" key="1">
    <citation type="submission" date="2020-10" db="EMBL/GenBank/DDBJ databases">
        <authorList>
            <person name="Gilroy R."/>
        </authorList>
    </citation>
    <scope>NUCLEOTIDE SEQUENCE</scope>
    <source>
        <strain evidence="11">CHK195-4489</strain>
    </source>
</reference>
<evidence type="ECO:0000256" key="9">
    <source>
        <dbReference type="ARBA" id="ARBA00023204"/>
    </source>
</evidence>
<keyword evidence="9" id="KW-0234">DNA repair</keyword>
<evidence type="ECO:0000256" key="6">
    <source>
        <dbReference type="ARBA" id="ARBA00022839"/>
    </source>
</evidence>
<evidence type="ECO:0000313" key="12">
    <source>
        <dbReference type="Proteomes" id="UP000824089"/>
    </source>
</evidence>
<dbReference type="EMBL" id="DVMM01000192">
    <property type="protein sequence ID" value="HIU30348.1"/>
    <property type="molecule type" value="Genomic_DNA"/>
</dbReference>
<evidence type="ECO:0000256" key="2">
    <source>
        <dbReference type="ARBA" id="ARBA00022741"/>
    </source>
</evidence>
<proteinExistence type="predicted"/>
<evidence type="ECO:0000313" key="11">
    <source>
        <dbReference type="EMBL" id="HIU30348.1"/>
    </source>
</evidence>
<evidence type="ECO:0000259" key="10">
    <source>
        <dbReference type="PROSITE" id="PS51217"/>
    </source>
</evidence>
<gene>
    <name evidence="11" type="ORF">IAD50_08655</name>
</gene>
<keyword evidence="4" id="KW-0378">Hydrolase</keyword>
<dbReference type="InterPro" id="IPR014017">
    <property type="entry name" value="DNA_helicase_UvrD-like_C"/>
</dbReference>
<dbReference type="GO" id="GO:0004527">
    <property type="term" value="F:exonuclease activity"/>
    <property type="evidence" value="ECO:0007669"/>
    <property type="project" value="UniProtKB-KW"/>
</dbReference>
<dbReference type="SUPFAM" id="SSF52540">
    <property type="entry name" value="P-loop containing nucleoside triphosphate hydrolases"/>
    <property type="match status" value="1"/>
</dbReference>
<keyword evidence="5" id="KW-0347">Helicase</keyword>
<dbReference type="GO" id="GO:0003677">
    <property type="term" value="F:DNA binding"/>
    <property type="evidence" value="ECO:0007669"/>
    <property type="project" value="UniProtKB-KW"/>
</dbReference>
<evidence type="ECO:0000256" key="5">
    <source>
        <dbReference type="ARBA" id="ARBA00022806"/>
    </source>
</evidence>
<evidence type="ECO:0000256" key="4">
    <source>
        <dbReference type="ARBA" id="ARBA00022801"/>
    </source>
</evidence>
<dbReference type="Gene3D" id="3.90.320.10">
    <property type="match status" value="1"/>
</dbReference>